<proteinExistence type="predicted"/>
<feature type="region of interest" description="Disordered" evidence="1">
    <location>
        <begin position="46"/>
        <end position="66"/>
    </location>
</feature>
<reference evidence="2 3" key="2">
    <citation type="submission" date="2018-11" db="EMBL/GenBank/DDBJ databases">
        <authorList>
            <consortium name="Pathogen Informatics"/>
        </authorList>
    </citation>
    <scope>NUCLEOTIDE SEQUENCE [LARGE SCALE GENOMIC DNA]</scope>
    <source>
        <strain evidence="2 3">Costa Rica</strain>
    </source>
</reference>
<dbReference type="Proteomes" id="UP000267027">
    <property type="component" value="Unassembled WGS sequence"/>
</dbReference>
<accession>A0A0R3PE01</accession>
<gene>
    <name evidence="2" type="ORF">ACOC_LOCUS2234</name>
</gene>
<evidence type="ECO:0000256" key="1">
    <source>
        <dbReference type="SAM" id="MobiDB-lite"/>
    </source>
</evidence>
<organism evidence="4">
    <name type="scientific">Angiostrongylus costaricensis</name>
    <name type="common">Nematode worm</name>
    <dbReference type="NCBI Taxonomy" id="334426"/>
    <lineage>
        <taxon>Eukaryota</taxon>
        <taxon>Metazoa</taxon>
        <taxon>Ecdysozoa</taxon>
        <taxon>Nematoda</taxon>
        <taxon>Chromadorea</taxon>
        <taxon>Rhabditida</taxon>
        <taxon>Rhabditina</taxon>
        <taxon>Rhabditomorpha</taxon>
        <taxon>Strongyloidea</taxon>
        <taxon>Metastrongylidae</taxon>
        <taxon>Angiostrongylus</taxon>
    </lineage>
</organism>
<protein>
    <submittedName>
        <fullName evidence="4">Transcription factor</fullName>
    </submittedName>
</protein>
<name>A0A0R3PE01_ANGCS</name>
<dbReference type="AlphaFoldDB" id="A0A0R3PE01"/>
<evidence type="ECO:0000313" key="2">
    <source>
        <dbReference type="EMBL" id="VDM53819.1"/>
    </source>
</evidence>
<dbReference type="EMBL" id="UYYA01000421">
    <property type="protein sequence ID" value="VDM53819.1"/>
    <property type="molecule type" value="Genomic_DNA"/>
</dbReference>
<sequence length="136" mass="15409">MKWNMALKGFTTEKKNNTHKPIEVGKVQFVKAYGGCPENCGCFEGNGDGDGDRDRDGIGHDDDDDDRNMVQKIEVLEWGLNSPEYPACSKRRRWIAYDSRQKYCFTAEIVERFSSGDDDRERSKGMFTLSAVALPS</sequence>
<keyword evidence="3" id="KW-1185">Reference proteome</keyword>
<evidence type="ECO:0000313" key="4">
    <source>
        <dbReference type="WBParaSite" id="ACOC_0000223301-mRNA-1"/>
    </source>
</evidence>
<evidence type="ECO:0000313" key="3">
    <source>
        <dbReference type="Proteomes" id="UP000267027"/>
    </source>
</evidence>
<reference evidence="4" key="1">
    <citation type="submission" date="2017-02" db="UniProtKB">
        <authorList>
            <consortium name="WormBaseParasite"/>
        </authorList>
    </citation>
    <scope>IDENTIFICATION</scope>
</reference>
<dbReference type="WBParaSite" id="ACOC_0000223301-mRNA-1">
    <property type="protein sequence ID" value="ACOC_0000223301-mRNA-1"/>
    <property type="gene ID" value="ACOC_0000223301"/>
</dbReference>
<feature type="compositionally biased region" description="Basic and acidic residues" evidence="1">
    <location>
        <begin position="50"/>
        <end position="60"/>
    </location>
</feature>